<evidence type="ECO:0000256" key="2">
    <source>
        <dbReference type="ARBA" id="ARBA00022670"/>
    </source>
</evidence>
<dbReference type="InterPro" id="IPR025657">
    <property type="entry name" value="RadC_JAB"/>
</dbReference>
<accession>A0A1H9RGG8</accession>
<organism evidence="9 10">
    <name type="scientific">Isobaculum melis</name>
    <dbReference type="NCBI Taxonomy" id="142588"/>
    <lineage>
        <taxon>Bacteria</taxon>
        <taxon>Bacillati</taxon>
        <taxon>Bacillota</taxon>
        <taxon>Bacilli</taxon>
        <taxon>Lactobacillales</taxon>
        <taxon>Carnobacteriaceae</taxon>
        <taxon>Isobaculum</taxon>
    </lineage>
</organism>
<comment type="similarity">
    <text evidence="1 7">Belongs to the UPF0758 family.</text>
</comment>
<dbReference type="InterPro" id="IPR037518">
    <property type="entry name" value="MPN"/>
</dbReference>
<evidence type="ECO:0000256" key="5">
    <source>
        <dbReference type="ARBA" id="ARBA00022833"/>
    </source>
</evidence>
<proteinExistence type="inferred from homology"/>
<dbReference type="Proteomes" id="UP000198948">
    <property type="component" value="Unassembled WGS sequence"/>
</dbReference>
<dbReference type="PANTHER" id="PTHR30471:SF3">
    <property type="entry name" value="UPF0758 PROTEIN YEES-RELATED"/>
    <property type="match status" value="1"/>
</dbReference>
<dbReference type="AlphaFoldDB" id="A0A1H9RGG8"/>
<dbReference type="GO" id="GO:0046872">
    <property type="term" value="F:metal ion binding"/>
    <property type="evidence" value="ECO:0007669"/>
    <property type="project" value="UniProtKB-KW"/>
</dbReference>
<evidence type="ECO:0000313" key="9">
    <source>
        <dbReference type="EMBL" id="SER71808.1"/>
    </source>
</evidence>
<dbReference type="GO" id="GO:0008237">
    <property type="term" value="F:metallopeptidase activity"/>
    <property type="evidence" value="ECO:0007669"/>
    <property type="project" value="UniProtKB-KW"/>
</dbReference>
<evidence type="ECO:0000256" key="3">
    <source>
        <dbReference type="ARBA" id="ARBA00022723"/>
    </source>
</evidence>
<dbReference type="OrthoDB" id="9804482at2"/>
<evidence type="ECO:0000256" key="1">
    <source>
        <dbReference type="ARBA" id="ARBA00010243"/>
    </source>
</evidence>
<protein>
    <submittedName>
        <fullName evidence="9">DNA replication and repair protein RadC</fullName>
    </submittedName>
</protein>
<dbReference type="NCBIfam" id="TIGR00608">
    <property type="entry name" value="radc"/>
    <property type="match status" value="1"/>
</dbReference>
<dbReference type="PANTHER" id="PTHR30471">
    <property type="entry name" value="DNA REPAIR PROTEIN RADC"/>
    <property type="match status" value="1"/>
</dbReference>
<dbReference type="GO" id="GO:0006508">
    <property type="term" value="P:proteolysis"/>
    <property type="evidence" value="ECO:0007669"/>
    <property type="project" value="UniProtKB-KW"/>
</dbReference>
<evidence type="ECO:0000259" key="8">
    <source>
        <dbReference type="PROSITE" id="PS50249"/>
    </source>
</evidence>
<dbReference type="InterPro" id="IPR010994">
    <property type="entry name" value="RuvA_2-like"/>
</dbReference>
<dbReference type="STRING" id="142588.SAMN04488559_10417"/>
<dbReference type="SUPFAM" id="SSF47781">
    <property type="entry name" value="RuvA domain 2-like"/>
    <property type="match status" value="1"/>
</dbReference>
<dbReference type="Gene3D" id="1.10.150.20">
    <property type="entry name" value="5' to 3' exonuclease, C-terminal subdomain"/>
    <property type="match status" value="1"/>
</dbReference>
<dbReference type="EMBL" id="FOHA01000004">
    <property type="protein sequence ID" value="SER71808.1"/>
    <property type="molecule type" value="Genomic_DNA"/>
</dbReference>
<dbReference type="InterPro" id="IPR001405">
    <property type="entry name" value="UPF0758"/>
</dbReference>
<keyword evidence="4" id="KW-0378">Hydrolase</keyword>
<dbReference type="RefSeq" id="WP_092650754.1">
    <property type="nucleotide sequence ID" value="NZ_FOHA01000004.1"/>
</dbReference>
<evidence type="ECO:0000256" key="4">
    <source>
        <dbReference type="ARBA" id="ARBA00022801"/>
    </source>
</evidence>
<name>A0A1H9RGG8_9LACT</name>
<keyword evidence="6" id="KW-0482">Metalloprotease</keyword>
<feature type="domain" description="MPN" evidence="8">
    <location>
        <begin position="103"/>
        <end position="225"/>
    </location>
</feature>
<reference evidence="9 10" key="1">
    <citation type="submission" date="2016-10" db="EMBL/GenBank/DDBJ databases">
        <authorList>
            <person name="de Groot N.N."/>
        </authorList>
    </citation>
    <scope>NUCLEOTIDE SEQUENCE [LARGE SCALE GENOMIC DNA]</scope>
    <source>
        <strain evidence="9 10">DSM 13760</strain>
    </source>
</reference>
<sequence>MKQQSKTILNLRPRERLYEQGEANLSTQELLAILLRTGSKKQPVMQLSLEVMNHFEDFYFLKTASIEELMKIKGIGKVKAIELRAAIEFGARVAQASQIKHGQIKSAEDVEKLVGIELRSLQQEHLMVLFLNTKNEIIKKETVFVGGLNSAVAHPREVFRAAIRYASARIFVCHNHPSGNPSPSKADIIFTKKLAASGQIIGIELLDHVIIASSGYYSMKESGVI</sequence>
<dbReference type="Pfam" id="PF04002">
    <property type="entry name" value="RadC"/>
    <property type="match status" value="1"/>
</dbReference>
<evidence type="ECO:0000256" key="7">
    <source>
        <dbReference type="RuleBase" id="RU003797"/>
    </source>
</evidence>
<keyword evidence="5" id="KW-0862">Zinc</keyword>
<dbReference type="PROSITE" id="PS01302">
    <property type="entry name" value="UPF0758"/>
    <property type="match status" value="1"/>
</dbReference>
<dbReference type="NCBIfam" id="NF000642">
    <property type="entry name" value="PRK00024.1"/>
    <property type="match status" value="1"/>
</dbReference>
<keyword evidence="2" id="KW-0645">Protease</keyword>
<dbReference type="InterPro" id="IPR020891">
    <property type="entry name" value="UPF0758_CS"/>
</dbReference>
<dbReference type="CDD" id="cd08071">
    <property type="entry name" value="MPN_DUF2466"/>
    <property type="match status" value="1"/>
</dbReference>
<dbReference type="PROSITE" id="PS50249">
    <property type="entry name" value="MPN"/>
    <property type="match status" value="1"/>
</dbReference>
<dbReference type="InterPro" id="IPR046778">
    <property type="entry name" value="UPF0758_N"/>
</dbReference>
<dbReference type="Pfam" id="PF20582">
    <property type="entry name" value="UPF0758_N"/>
    <property type="match status" value="1"/>
</dbReference>
<keyword evidence="3" id="KW-0479">Metal-binding</keyword>
<evidence type="ECO:0000256" key="6">
    <source>
        <dbReference type="ARBA" id="ARBA00023049"/>
    </source>
</evidence>
<gene>
    <name evidence="9" type="ORF">SAMN04488559_10417</name>
</gene>
<evidence type="ECO:0000313" key="10">
    <source>
        <dbReference type="Proteomes" id="UP000198948"/>
    </source>
</evidence>
<keyword evidence="10" id="KW-1185">Reference proteome</keyword>
<dbReference type="Gene3D" id="3.40.140.10">
    <property type="entry name" value="Cytidine Deaminase, domain 2"/>
    <property type="match status" value="1"/>
</dbReference>